<keyword evidence="4" id="KW-0010">Activator</keyword>
<dbReference type="GO" id="GO:0008270">
    <property type="term" value="F:zinc ion binding"/>
    <property type="evidence" value="ECO:0007669"/>
    <property type="project" value="InterPro"/>
</dbReference>
<evidence type="ECO:0000256" key="4">
    <source>
        <dbReference type="ARBA" id="ARBA00023159"/>
    </source>
</evidence>
<keyword evidence="7" id="KW-0371">Homeobox</keyword>
<proteinExistence type="predicted"/>
<keyword evidence="3" id="KW-0805">Transcription regulation</keyword>
<keyword evidence="5" id="KW-0804">Transcription</keyword>
<dbReference type="Proteomes" id="UP001056384">
    <property type="component" value="Chromosome 4"/>
</dbReference>
<keyword evidence="2" id="KW-0808">Transferase</keyword>
<protein>
    <submittedName>
        <fullName evidence="7">Ada DNA repair, metal-binding, Homeobox-like domain superfamily</fullName>
    </submittedName>
</protein>
<dbReference type="GO" id="GO:0008168">
    <property type="term" value="F:methyltransferase activity"/>
    <property type="evidence" value="ECO:0007669"/>
    <property type="project" value="UniProtKB-KW"/>
</dbReference>
<evidence type="ECO:0000313" key="7">
    <source>
        <dbReference type="EMBL" id="USW52385.1"/>
    </source>
</evidence>
<dbReference type="InterPro" id="IPR035451">
    <property type="entry name" value="Ada-like_dom_sf"/>
</dbReference>
<dbReference type="GO" id="GO:0032259">
    <property type="term" value="P:methylation"/>
    <property type="evidence" value="ECO:0007669"/>
    <property type="project" value="UniProtKB-KW"/>
</dbReference>
<evidence type="ECO:0000256" key="3">
    <source>
        <dbReference type="ARBA" id="ARBA00023015"/>
    </source>
</evidence>
<accession>A0A9Q9ANU7</accession>
<gene>
    <name evidence="7" type="ORF">Slin15195_G057040</name>
</gene>
<dbReference type="Gene3D" id="1.10.10.60">
    <property type="entry name" value="Homeodomain-like"/>
    <property type="match status" value="1"/>
</dbReference>
<dbReference type="GO" id="GO:0006281">
    <property type="term" value="P:DNA repair"/>
    <property type="evidence" value="ECO:0007669"/>
    <property type="project" value="InterPro"/>
</dbReference>
<evidence type="ECO:0000259" key="6">
    <source>
        <dbReference type="PROSITE" id="PS01124"/>
    </source>
</evidence>
<dbReference type="Pfam" id="PF02805">
    <property type="entry name" value="Ada_Zn_binding"/>
    <property type="match status" value="1"/>
</dbReference>
<dbReference type="InterPro" id="IPR009057">
    <property type="entry name" value="Homeodomain-like_sf"/>
</dbReference>
<keyword evidence="8" id="KW-1185">Reference proteome</keyword>
<name>A0A9Q9ANU7_9PEZI</name>
<dbReference type="EMBL" id="CP099421">
    <property type="protein sequence ID" value="USW52385.1"/>
    <property type="molecule type" value="Genomic_DNA"/>
</dbReference>
<feature type="domain" description="HTH araC/xylS-type" evidence="6">
    <location>
        <begin position="85"/>
        <end position="163"/>
    </location>
</feature>
<dbReference type="SUPFAM" id="SSF57884">
    <property type="entry name" value="Ada DNA repair protein, N-terminal domain (N-Ada 10)"/>
    <property type="match status" value="1"/>
</dbReference>
<sequence length="229" mass="25634">MKYTTDAAKWNAVRSKDPEADSLFVYCVKTTKIYCRPICKARLARRSNVEFFDTGRDAIAKGYRACKRCRPEMEVFVSEADKTIESVRRMLEGLPQDAQIPSLEVMAKKAGLTKYHFHRSFKKATGFTPREYAVISRSAFAKERVSLDPATGSQFSSMPGFSTKTGSVSDADTWVTGCDQDKEILVPSGQPFQFDDLLLPEWTEDSVLDIAKTRHSFPVFSDSGQVGPT</sequence>
<dbReference type="AlphaFoldDB" id="A0A9Q9ANU7"/>
<evidence type="ECO:0000256" key="5">
    <source>
        <dbReference type="ARBA" id="ARBA00023163"/>
    </source>
</evidence>
<dbReference type="SUPFAM" id="SSF46689">
    <property type="entry name" value="Homeodomain-like"/>
    <property type="match status" value="1"/>
</dbReference>
<dbReference type="InterPro" id="IPR018060">
    <property type="entry name" value="HTH_AraC"/>
</dbReference>
<organism evidence="7 8">
    <name type="scientific">Septoria linicola</name>
    <dbReference type="NCBI Taxonomy" id="215465"/>
    <lineage>
        <taxon>Eukaryota</taxon>
        <taxon>Fungi</taxon>
        <taxon>Dikarya</taxon>
        <taxon>Ascomycota</taxon>
        <taxon>Pezizomycotina</taxon>
        <taxon>Dothideomycetes</taxon>
        <taxon>Dothideomycetidae</taxon>
        <taxon>Mycosphaerellales</taxon>
        <taxon>Mycosphaerellaceae</taxon>
        <taxon>Septoria</taxon>
    </lineage>
</organism>
<dbReference type="InterPro" id="IPR004026">
    <property type="entry name" value="Ada_DNA_repair_Zn-bd"/>
</dbReference>
<dbReference type="PROSITE" id="PS01124">
    <property type="entry name" value="HTH_ARAC_FAMILY_2"/>
    <property type="match status" value="1"/>
</dbReference>
<evidence type="ECO:0000313" key="8">
    <source>
        <dbReference type="Proteomes" id="UP001056384"/>
    </source>
</evidence>
<dbReference type="GO" id="GO:0003700">
    <property type="term" value="F:DNA-binding transcription factor activity"/>
    <property type="evidence" value="ECO:0007669"/>
    <property type="project" value="InterPro"/>
</dbReference>
<comment type="cofactor">
    <cofactor evidence="1">
        <name>Zn(2+)</name>
        <dbReference type="ChEBI" id="CHEBI:29105"/>
    </cofactor>
</comment>
<dbReference type="OrthoDB" id="2447880at2759"/>
<reference evidence="7" key="1">
    <citation type="submission" date="2022-06" db="EMBL/GenBank/DDBJ databases">
        <title>Complete genome sequences of two strains of the flax pathogen Septoria linicola.</title>
        <authorList>
            <person name="Lapalu N."/>
            <person name="Simon A."/>
            <person name="Demenou B."/>
            <person name="Paumier D."/>
            <person name="Guillot M.-P."/>
            <person name="Gout L."/>
            <person name="Valade R."/>
        </authorList>
    </citation>
    <scope>NUCLEOTIDE SEQUENCE</scope>
    <source>
        <strain evidence="7">SE15195</strain>
    </source>
</reference>
<evidence type="ECO:0000256" key="2">
    <source>
        <dbReference type="ARBA" id="ARBA00022603"/>
    </source>
</evidence>
<dbReference type="GO" id="GO:0043565">
    <property type="term" value="F:sequence-specific DNA binding"/>
    <property type="evidence" value="ECO:0007669"/>
    <property type="project" value="InterPro"/>
</dbReference>
<evidence type="ECO:0000256" key="1">
    <source>
        <dbReference type="ARBA" id="ARBA00001947"/>
    </source>
</evidence>
<dbReference type="Gene3D" id="3.40.10.10">
    <property type="entry name" value="DNA Methylphosphotriester Repair Domain"/>
    <property type="match status" value="1"/>
</dbReference>
<keyword evidence="7" id="KW-0238">DNA-binding</keyword>
<keyword evidence="2" id="KW-0489">Methyltransferase</keyword>